<feature type="region of interest" description="Disordered" evidence="1">
    <location>
        <begin position="46"/>
        <end position="86"/>
    </location>
</feature>
<evidence type="ECO:0000313" key="2">
    <source>
        <dbReference type="EMBL" id="CAH2325748.1"/>
    </source>
</evidence>
<gene>
    <name evidence="2" type="ORF">PECUL_23A052205</name>
</gene>
<evidence type="ECO:0000313" key="3">
    <source>
        <dbReference type="Proteomes" id="UP001295444"/>
    </source>
</evidence>
<proteinExistence type="predicted"/>
<name>A0AAD1TIM4_PELCU</name>
<accession>A0AAD1TIM4</accession>
<dbReference type="AlphaFoldDB" id="A0AAD1TIM4"/>
<protein>
    <submittedName>
        <fullName evidence="2">Uncharacterized protein</fullName>
    </submittedName>
</protein>
<organism evidence="2 3">
    <name type="scientific">Pelobates cultripes</name>
    <name type="common">Western spadefoot toad</name>
    <dbReference type="NCBI Taxonomy" id="61616"/>
    <lineage>
        <taxon>Eukaryota</taxon>
        <taxon>Metazoa</taxon>
        <taxon>Chordata</taxon>
        <taxon>Craniata</taxon>
        <taxon>Vertebrata</taxon>
        <taxon>Euteleostomi</taxon>
        <taxon>Amphibia</taxon>
        <taxon>Batrachia</taxon>
        <taxon>Anura</taxon>
        <taxon>Pelobatoidea</taxon>
        <taxon>Pelobatidae</taxon>
        <taxon>Pelobates</taxon>
    </lineage>
</organism>
<reference evidence="2" key="1">
    <citation type="submission" date="2022-03" db="EMBL/GenBank/DDBJ databases">
        <authorList>
            <person name="Alioto T."/>
            <person name="Alioto T."/>
            <person name="Gomez Garrido J."/>
        </authorList>
    </citation>
    <scope>NUCLEOTIDE SEQUENCE</scope>
</reference>
<feature type="compositionally biased region" description="Polar residues" evidence="1">
    <location>
        <begin position="75"/>
        <end position="86"/>
    </location>
</feature>
<keyword evidence="3" id="KW-1185">Reference proteome</keyword>
<dbReference type="Proteomes" id="UP001295444">
    <property type="component" value="Chromosome 12"/>
</dbReference>
<evidence type="ECO:0000256" key="1">
    <source>
        <dbReference type="SAM" id="MobiDB-lite"/>
    </source>
</evidence>
<sequence>MTSGALTFDVLKGADAYHHFRRPLSSRRLDRKRRWAPRFSRHAAILSTNDASIHLPPASSSSRRGNPGGADPLTPLSTSPSGHRTG</sequence>
<dbReference type="EMBL" id="OW240923">
    <property type="protein sequence ID" value="CAH2325748.1"/>
    <property type="molecule type" value="Genomic_DNA"/>
</dbReference>